<reference evidence="7 8" key="1">
    <citation type="submission" date="2015-12" db="EMBL/GenBank/DDBJ databases">
        <title>Genome sequence of Aneurinibacillus soli.</title>
        <authorList>
            <person name="Lee J.S."/>
            <person name="Lee K.C."/>
            <person name="Kim K.K."/>
            <person name="Lee B.W."/>
        </authorList>
    </citation>
    <scope>NUCLEOTIDE SEQUENCE [LARGE SCALE GENOMIC DNA]</scope>
    <source>
        <strain evidence="7 8">CB4</strain>
    </source>
</reference>
<feature type="transmembrane region" description="Helical" evidence="6">
    <location>
        <begin position="202"/>
        <end position="235"/>
    </location>
</feature>
<dbReference type="KEGG" id="asoc:CB4_00961"/>
<dbReference type="PANTHER" id="PTHR43701">
    <property type="entry name" value="MEMBRANE TRANSPORTER PROTEIN MJ0441-RELATED"/>
    <property type="match status" value="1"/>
</dbReference>
<feature type="transmembrane region" description="Helical" evidence="6">
    <location>
        <begin position="84"/>
        <end position="102"/>
    </location>
</feature>
<dbReference type="InterPro" id="IPR051598">
    <property type="entry name" value="TSUP/Inactive_protease-like"/>
</dbReference>
<feature type="transmembrane region" description="Helical" evidence="6">
    <location>
        <begin position="159"/>
        <end position="190"/>
    </location>
</feature>
<organism evidence="7 8">
    <name type="scientific">Aneurinibacillus soli</name>
    <dbReference type="NCBI Taxonomy" id="1500254"/>
    <lineage>
        <taxon>Bacteria</taxon>
        <taxon>Bacillati</taxon>
        <taxon>Bacillota</taxon>
        <taxon>Bacilli</taxon>
        <taxon>Bacillales</taxon>
        <taxon>Paenibacillaceae</taxon>
        <taxon>Aneurinibacillus group</taxon>
        <taxon>Aneurinibacillus</taxon>
    </lineage>
</organism>
<evidence type="ECO:0000256" key="4">
    <source>
        <dbReference type="ARBA" id="ARBA00022989"/>
    </source>
</evidence>
<keyword evidence="5 6" id="KW-0472">Membrane</keyword>
<dbReference type="Proteomes" id="UP000217696">
    <property type="component" value="Chromosome"/>
</dbReference>
<dbReference type="PANTHER" id="PTHR43701:SF2">
    <property type="entry name" value="MEMBRANE TRANSPORTER PROTEIN YJNA-RELATED"/>
    <property type="match status" value="1"/>
</dbReference>
<evidence type="ECO:0000256" key="3">
    <source>
        <dbReference type="ARBA" id="ARBA00022692"/>
    </source>
</evidence>
<feature type="transmembrane region" description="Helical" evidence="6">
    <location>
        <begin position="7"/>
        <end position="32"/>
    </location>
</feature>
<comment type="similarity">
    <text evidence="2 6">Belongs to the 4-toluene sulfonate uptake permease (TSUP) (TC 2.A.102) family.</text>
</comment>
<evidence type="ECO:0000313" key="7">
    <source>
        <dbReference type="EMBL" id="BAU26792.1"/>
    </source>
</evidence>
<evidence type="ECO:0000313" key="8">
    <source>
        <dbReference type="Proteomes" id="UP000217696"/>
    </source>
</evidence>
<feature type="transmembrane region" description="Helical" evidence="6">
    <location>
        <begin position="255"/>
        <end position="273"/>
    </location>
</feature>
<evidence type="ECO:0000256" key="1">
    <source>
        <dbReference type="ARBA" id="ARBA00004141"/>
    </source>
</evidence>
<sequence length="275" mass="29391">MSAFSFVILTLVGIFAGAFGSMLGLGGGIILVPALFYLPSLIPGVPPITPQLAVGTSLMLIIITALSSTLSYSKKKLLDVSSALLFFIGSAPGSILGAWLSTRFDSKSFTVYYGFFMLLMLVILTYRKRLSPRSLNWKTTKTYVDVSGQTYTYGYSRPLAIAIAFVVGTLSSVFGIGGGAMLVPFMLVLFRFPPHIATATSMLVILLSSIVGSVTHVAFGHIVWSAVLAIAPGAWIGGKLGSTLASKIPSNRIELILRFVLLILAVRMIWEGLTI</sequence>
<evidence type="ECO:0000256" key="5">
    <source>
        <dbReference type="ARBA" id="ARBA00023136"/>
    </source>
</evidence>
<evidence type="ECO:0000256" key="2">
    <source>
        <dbReference type="ARBA" id="ARBA00009142"/>
    </source>
</evidence>
<dbReference type="GO" id="GO:0005886">
    <property type="term" value="C:plasma membrane"/>
    <property type="evidence" value="ECO:0007669"/>
    <property type="project" value="UniProtKB-SubCell"/>
</dbReference>
<comment type="subcellular location">
    <subcellularLocation>
        <location evidence="6">Cell membrane</location>
        <topology evidence="6">Multi-pass membrane protein</topology>
    </subcellularLocation>
    <subcellularLocation>
        <location evidence="1">Membrane</location>
        <topology evidence="1">Multi-pass membrane protein</topology>
    </subcellularLocation>
</comment>
<proteinExistence type="inferred from homology"/>
<protein>
    <recommendedName>
        <fullName evidence="6">Probable membrane transporter protein</fullName>
    </recommendedName>
</protein>
<dbReference type="Pfam" id="PF01925">
    <property type="entry name" value="TauE"/>
    <property type="match status" value="1"/>
</dbReference>
<evidence type="ECO:0000256" key="6">
    <source>
        <dbReference type="RuleBase" id="RU363041"/>
    </source>
</evidence>
<keyword evidence="4 6" id="KW-1133">Transmembrane helix</keyword>
<keyword evidence="8" id="KW-1185">Reference proteome</keyword>
<dbReference type="OrthoDB" id="9780109at2"/>
<gene>
    <name evidence="7" type="ORF">CB4_00961</name>
</gene>
<dbReference type="RefSeq" id="WP_096463799.1">
    <property type="nucleotide sequence ID" value="NZ_AP017312.1"/>
</dbReference>
<name>A0A0U4WDA7_9BACL</name>
<feature type="transmembrane region" description="Helical" evidence="6">
    <location>
        <begin position="108"/>
        <end position="126"/>
    </location>
</feature>
<feature type="transmembrane region" description="Helical" evidence="6">
    <location>
        <begin position="52"/>
        <end position="72"/>
    </location>
</feature>
<dbReference type="AlphaFoldDB" id="A0A0U4WDA7"/>
<keyword evidence="3 6" id="KW-0812">Transmembrane</keyword>
<dbReference type="EMBL" id="AP017312">
    <property type="protein sequence ID" value="BAU26792.1"/>
    <property type="molecule type" value="Genomic_DNA"/>
</dbReference>
<dbReference type="InterPro" id="IPR002781">
    <property type="entry name" value="TM_pro_TauE-like"/>
</dbReference>
<keyword evidence="6" id="KW-1003">Cell membrane</keyword>
<accession>A0A0U4WDA7</accession>